<feature type="non-terminal residue" evidence="1">
    <location>
        <position position="164"/>
    </location>
</feature>
<dbReference type="Proteomes" id="UP000799536">
    <property type="component" value="Unassembled WGS sequence"/>
</dbReference>
<comment type="caution">
    <text evidence="1">The sequence shown here is derived from an EMBL/GenBank/DDBJ whole genome shotgun (WGS) entry which is preliminary data.</text>
</comment>
<evidence type="ECO:0000313" key="1">
    <source>
        <dbReference type="EMBL" id="KAF2202607.1"/>
    </source>
</evidence>
<dbReference type="InterPro" id="IPR035994">
    <property type="entry name" value="Nucleoside_phosphorylase_sf"/>
</dbReference>
<reference evidence="1" key="1">
    <citation type="journal article" date="2020" name="Stud. Mycol.">
        <title>101 Dothideomycetes genomes: a test case for predicting lifestyles and emergence of pathogens.</title>
        <authorList>
            <person name="Haridas S."/>
            <person name="Albert R."/>
            <person name="Binder M."/>
            <person name="Bloem J."/>
            <person name="Labutti K."/>
            <person name="Salamov A."/>
            <person name="Andreopoulos B."/>
            <person name="Baker S."/>
            <person name="Barry K."/>
            <person name="Bills G."/>
            <person name="Bluhm B."/>
            <person name="Cannon C."/>
            <person name="Castanera R."/>
            <person name="Culley D."/>
            <person name="Daum C."/>
            <person name="Ezra D."/>
            <person name="Gonzalez J."/>
            <person name="Henrissat B."/>
            <person name="Kuo A."/>
            <person name="Liang C."/>
            <person name="Lipzen A."/>
            <person name="Lutzoni F."/>
            <person name="Magnuson J."/>
            <person name="Mondo S."/>
            <person name="Nolan M."/>
            <person name="Ohm R."/>
            <person name="Pangilinan J."/>
            <person name="Park H.-J."/>
            <person name="Ramirez L."/>
            <person name="Alfaro M."/>
            <person name="Sun H."/>
            <person name="Tritt A."/>
            <person name="Yoshinaga Y."/>
            <person name="Zwiers L.-H."/>
            <person name="Turgeon B."/>
            <person name="Goodwin S."/>
            <person name="Spatafora J."/>
            <person name="Crous P."/>
            <person name="Grigoriev I."/>
        </authorList>
    </citation>
    <scope>NUCLEOTIDE SEQUENCE</scope>
    <source>
        <strain evidence="1">ATCC 74209</strain>
    </source>
</reference>
<evidence type="ECO:0008006" key="3">
    <source>
        <dbReference type="Google" id="ProtNLM"/>
    </source>
</evidence>
<dbReference type="EMBL" id="ML993931">
    <property type="protein sequence ID" value="KAF2202607.1"/>
    <property type="molecule type" value="Genomic_DNA"/>
</dbReference>
<name>A0A9P4JNN1_9PLEO</name>
<dbReference type="AlphaFoldDB" id="A0A9P4JNN1"/>
<evidence type="ECO:0000313" key="2">
    <source>
        <dbReference type="Proteomes" id="UP000799536"/>
    </source>
</evidence>
<keyword evidence="2" id="KW-1185">Reference proteome</keyword>
<dbReference type="InterPro" id="IPR053137">
    <property type="entry name" value="NLR-like"/>
</dbReference>
<dbReference type="PANTHER" id="PTHR46082:SF6">
    <property type="entry name" value="AAA+ ATPASE DOMAIN-CONTAINING PROTEIN-RELATED"/>
    <property type="match status" value="1"/>
</dbReference>
<accession>A0A9P4JNN1</accession>
<dbReference type="GO" id="GO:0003824">
    <property type="term" value="F:catalytic activity"/>
    <property type="evidence" value="ECO:0007669"/>
    <property type="project" value="InterPro"/>
</dbReference>
<organism evidence="1 2">
    <name type="scientific">Delitschia confertaspora ATCC 74209</name>
    <dbReference type="NCBI Taxonomy" id="1513339"/>
    <lineage>
        <taxon>Eukaryota</taxon>
        <taxon>Fungi</taxon>
        <taxon>Dikarya</taxon>
        <taxon>Ascomycota</taxon>
        <taxon>Pezizomycotina</taxon>
        <taxon>Dothideomycetes</taxon>
        <taxon>Pleosporomycetidae</taxon>
        <taxon>Pleosporales</taxon>
        <taxon>Delitschiaceae</taxon>
        <taxon>Delitschia</taxon>
    </lineage>
</organism>
<dbReference type="SUPFAM" id="SSF53167">
    <property type="entry name" value="Purine and uridine phosphorylases"/>
    <property type="match status" value="1"/>
</dbReference>
<protein>
    <recommendedName>
        <fullName evidence="3">Nucleoside phosphorylase domain-containing protein</fullName>
    </recommendedName>
</protein>
<sequence>MASSKQPLYCTDYHVAWICPVTDIELLPARLMLDEEHAPPQYDTHYDDNTYIFGKISGHTIVVATCSQGETGNVNAGRLTGSMFKTFPNIRMTVLVGIGSGIPRSSIPKDSLNDIHLGDVVVGQPGDGKPACVFYDRGRSKANGQFEIVGTMQNPDWRLTNALS</sequence>
<dbReference type="Gene3D" id="3.40.50.1580">
    <property type="entry name" value="Nucleoside phosphorylase domain"/>
    <property type="match status" value="1"/>
</dbReference>
<gene>
    <name evidence="1" type="ORF">GQ43DRAFT_368770</name>
</gene>
<dbReference type="OrthoDB" id="626167at2759"/>
<dbReference type="GO" id="GO:0009116">
    <property type="term" value="P:nucleoside metabolic process"/>
    <property type="evidence" value="ECO:0007669"/>
    <property type="project" value="InterPro"/>
</dbReference>
<proteinExistence type="predicted"/>
<dbReference type="PANTHER" id="PTHR46082">
    <property type="entry name" value="ATP/GTP-BINDING PROTEIN-RELATED"/>
    <property type="match status" value="1"/>
</dbReference>